<dbReference type="Proteomes" id="UP000674938">
    <property type="component" value="Unassembled WGS sequence"/>
</dbReference>
<dbReference type="InterPro" id="IPR052564">
    <property type="entry name" value="N-acetyltrans/Recomb-assoc"/>
</dbReference>
<accession>A0A940SY40</accession>
<dbReference type="GO" id="GO:0016747">
    <property type="term" value="F:acyltransferase activity, transferring groups other than amino-acyl groups"/>
    <property type="evidence" value="ECO:0007669"/>
    <property type="project" value="InterPro"/>
</dbReference>
<organism evidence="2 3">
    <name type="scientific">Vagococcus allomyrinae</name>
    <dbReference type="NCBI Taxonomy" id="2794353"/>
    <lineage>
        <taxon>Bacteria</taxon>
        <taxon>Bacillati</taxon>
        <taxon>Bacillota</taxon>
        <taxon>Bacilli</taxon>
        <taxon>Lactobacillales</taxon>
        <taxon>Enterococcaceae</taxon>
        <taxon>Vagococcus</taxon>
    </lineage>
</organism>
<gene>
    <name evidence="2" type="ORF">I6N95_18470</name>
</gene>
<dbReference type="EMBL" id="JAEEGA010000013">
    <property type="protein sequence ID" value="MBP1043003.1"/>
    <property type="molecule type" value="Genomic_DNA"/>
</dbReference>
<dbReference type="PROSITE" id="PS51186">
    <property type="entry name" value="GNAT"/>
    <property type="match status" value="1"/>
</dbReference>
<evidence type="ECO:0000313" key="2">
    <source>
        <dbReference type="EMBL" id="MBP1043003.1"/>
    </source>
</evidence>
<dbReference type="InterPro" id="IPR016181">
    <property type="entry name" value="Acyl_CoA_acyltransferase"/>
</dbReference>
<protein>
    <submittedName>
        <fullName evidence="2">GNAT family N-acetyltransferase</fullName>
    </submittedName>
</protein>
<dbReference type="AlphaFoldDB" id="A0A940SY40"/>
<proteinExistence type="predicted"/>
<dbReference type="Gene3D" id="3.40.630.30">
    <property type="match status" value="1"/>
</dbReference>
<evidence type="ECO:0000259" key="1">
    <source>
        <dbReference type="PROSITE" id="PS51186"/>
    </source>
</evidence>
<reference evidence="2" key="1">
    <citation type="submission" date="2020-12" db="EMBL/GenBank/DDBJ databases">
        <title>Vagococcus allomyrinae sp. nov. and Enterococcus lavae sp. nov., isolated from the larvae of Allomyrina dichotoma.</title>
        <authorList>
            <person name="Lee S.D."/>
        </authorList>
    </citation>
    <scope>NUCLEOTIDE SEQUENCE</scope>
    <source>
        <strain evidence="2">BWB3-3</strain>
    </source>
</reference>
<sequence>MKIRRYQAGDGKGTYDLFYETVQRINCQDYSPEQLAVWAKPVGNQEDWHQSLAKNYAVVMERNHQLVGFADITEGGYLDRLYVHHLYQGQGIAKRLVAELEKWASQQGVTEITVAASITAKPFFLKNGYCQVSQQQVEREGQLLTNYLMKKPVNRNETKQTPST</sequence>
<comment type="caution">
    <text evidence="2">The sequence shown here is derived from an EMBL/GenBank/DDBJ whole genome shotgun (WGS) entry which is preliminary data.</text>
</comment>
<dbReference type="PANTHER" id="PTHR43451:SF1">
    <property type="entry name" value="ACETYLTRANSFERASE"/>
    <property type="match status" value="1"/>
</dbReference>
<feature type="domain" description="N-acetyltransferase" evidence="1">
    <location>
        <begin position="1"/>
        <end position="154"/>
    </location>
</feature>
<dbReference type="Pfam" id="PF13673">
    <property type="entry name" value="Acetyltransf_10"/>
    <property type="match status" value="1"/>
</dbReference>
<dbReference type="CDD" id="cd04301">
    <property type="entry name" value="NAT_SF"/>
    <property type="match status" value="1"/>
</dbReference>
<dbReference type="PANTHER" id="PTHR43451">
    <property type="entry name" value="ACETYLTRANSFERASE (GNAT) FAMILY PROTEIN"/>
    <property type="match status" value="1"/>
</dbReference>
<dbReference type="SUPFAM" id="SSF55729">
    <property type="entry name" value="Acyl-CoA N-acyltransferases (Nat)"/>
    <property type="match status" value="1"/>
</dbReference>
<dbReference type="RefSeq" id="WP_209530816.1">
    <property type="nucleotide sequence ID" value="NZ_JAEEGA010000013.1"/>
</dbReference>
<name>A0A940SY40_9ENTE</name>
<evidence type="ECO:0000313" key="3">
    <source>
        <dbReference type="Proteomes" id="UP000674938"/>
    </source>
</evidence>
<dbReference type="InterPro" id="IPR000182">
    <property type="entry name" value="GNAT_dom"/>
</dbReference>
<keyword evidence="3" id="KW-1185">Reference proteome</keyword>